<dbReference type="Pfam" id="PF07331">
    <property type="entry name" value="TctB"/>
    <property type="match status" value="1"/>
</dbReference>
<feature type="domain" description="DUF1468" evidence="2">
    <location>
        <begin position="27"/>
        <end position="168"/>
    </location>
</feature>
<dbReference type="Proteomes" id="UP000671914">
    <property type="component" value="Chromosome"/>
</dbReference>
<gene>
    <name evidence="3" type="ORF">G127AT_10635</name>
</gene>
<keyword evidence="1" id="KW-0812">Transmembrane</keyword>
<keyword evidence="1" id="KW-0472">Membrane</keyword>
<protein>
    <submittedName>
        <fullName evidence="3">Tripartite tricarboxylate transporter TctB family protein</fullName>
    </submittedName>
</protein>
<feature type="transmembrane region" description="Helical" evidence="1">
    <location>
        <begin position="98"/>
        <end position="129"/>
    </location>
</feature>
<keyword evidence="1" id="KW-1133">Transmembrane helix</keyword>
<evidence type="ECO:0000256" key="1">
    <source>
        <dbReference type="SAM" id="Phobius"/>
    </source>
</evidence>
<reference evidence="3" key="1">
    <citation type="submission" date="2021-03" db="EMBL/GenBank/DDBJ databases">
        <title>Agromyces archimandritus sp. nov., isolated from the cockroach Archimandrita tessellata.</title>
        <authorList>
            <person name="Guzman J."/>
            <person name="Ortuzar M."/>
            <person name="Poehlein A."/>
            <person name="Daniel R."/>
            <person name="Trujillo M."/>
            <person name="Vilcinskas A."/>
        </authorList>
    </citation>
    <scope>NUCLEOTIDE SEQUENCE</scope>
    <source>
        <strain evidence="3">G127AT</strain>
    </source>
</reference>
<keyword evidence="4" id="KW-1185">Reference proteome</keyword>
<feature type="transmembrane region" description="Helical" evidence="1">
    <location>
        <begin position="23"/>
        <end position="43"/>
    </location>
</feature>
<feature type="transmembrane region" description="Helical" evidence="1">
    <location>
        <begin position="141"/>
        <end position="165"/>
    </location>
</feature>
<evidence type="ECO:0000313" key="3">
    <source>
        <dbReference type="EMBL" id="QTX03778.1"/>
    </source>
</evidence>
<name>A0A975FLQ8_9MICO</name>
<dbReference type="RefSeq" id="WP_210896711.1">
    <property type="nucleotide sequence ID" value="NZ_CP071696.1"/>
</dbReference>
<accession>A0A975FLQ8</accession>
<dbReference type="InterPro" id="IPR009936">
    <property type="entry name" value="DUF1468"/>
</dbReference>
<dbReference type="AlphaFoldDB" id="A0A975FLQ8"/>
<dbReference type="EMBL" id="CP071696">
    <property type="protein sequence ID" value="QTX03778.1"/>
    <property type="molecule type" value="Genomic_DNA"/>
</dbReference>
<organism evidence="3 4">
    <name type="scientific">Agromyces archimandritae</name>
    <dbReference type="NCBI Taxonomy" id="2781962"/>
    <lineage>
        <taxon>Bacteria</taxon>
        <taxon>Bacillati</taxon>
        <taxon>Actinomycetota</taxon>
        <taxon>Actinomycetes</taxon>
        <taxon>Micrococcales</taxon>
        <taxon>Microbacteriaceae</taxon>
        <taxon>Agromyces</taxon>
    </lineage>
</organism>
<sequence length="180" mass="18724">MTSSPDIAGAAGAEARARRTGELVFVGVLFAFAVFALALSFTIREPIGSSNVLGARVLPIIVTVFMAVTSAIAFIAVLRGDVGEADEGEDVDPDVRTSWRTVLFIVLAFASLIVVIPLAGWPLAVVVLFTCSSLALGGKSWWKAALIGLGLGLLTQILFGTLLGLSLPAFGDYLPEVFGG</sequence>
<dbReference type="KEGG" id="aarc:G127AT_10635"/>
<evidence type="ECO:0000259" key="2">
    <source>
        <dbReference type="Pfam" id="PF07331"/>
    </source>
</evidence>
<evidence type="ECO:0000313" key="4">
    <source>
        <dbReference type="Proteomes" id="UP000671914"/>
    </source>
</evidence>
<feature type="transmembrane region" description="Helical" evidence="1">
    <location>
        <begin position="55"/>
        <end position="78"/>
    </location>
</feature>
<proteinExistence type="predicted"/>